<name>A0A445EY03_GLYSO</name>
<keyword evidence="7 9" id="KW-1133">Transmembrane helix</keyword>
<dbReference type="PANTHER" id="PTHR10791:SF134">
    <property type="entry name" value="BIDIRECTIONAL SUGAR TRANSPORTER SWEET9"/>
    <property type="match status" value="1"/>
</dbReference>
<feature type="transmembrane region" description="Helical" evidence="9">
    <location>
        <begin position="47"/>
        <end position="65"/>
    </location>
</feature>
<keyword evidence="11" id="KW-1185">Reference proteome</keyword>
<dbReference type="FunFam" id="1.20.1280.290:FF:000001">
    <property type="entry name" value="Bidirectional sugar transporter SWEET"/>
    <property type="match status" value="1"/>
</dbReference>
<dbReference type="GO" id="GO:0051119">
    <property type="term" value="F:sugar transmembrane transporter activity"/>
    <property type="evidence" value="ECO:0007669"/>
    <property type="project" value="InterPro"/>
</dbReference>
<keyword evidence="5 9" id="KW-0812">Transmembrane</keyword>
<feature type="transmembrane region" description="Helical" evidence="9">
    <location>
        <begin position="133"/>
        <end position="155"/>
    </location>
</feature>
<dbReference type="InterPro" id="IPR047664">
    <property type="entry name" value="SWEET"/>
</dbReference>
<evidence type="ECO:0000256" key="6">
    <source>
        <dbReference type="ARBA" id="ARBA00022737"/>
    </source>
</evidence>
<dbReference type="GO" id="GO:0012505">
    <property type="term" value="C:endomembrane system"/>
    <property type="evidence" value="ECO:0007669"/>
    <property type="project" value="UniProtKB-SubCell"/>
</dbReference>
<reference evidence="10 11" key="1">
    <citation type="submission" date="2018-09" db="EMBL/GenBank/DDBJ databases">
        <title>A high-quality reference genome of wild soybean provides a powerful tool to mine soybean genomes.</title>
        <authorList>
            <person name="Xie M."/>
            <person name="Chung C.Y.L."/>
            <person name="Li M.-W."/>
            <person name="Wong F.-L."/>
            <person name="Chan T.-F."/>
            <person name="Lam H.-M."/>
        </authorList>
    </citation>
    <scope>NUCLEOTIDE SEQUENCE [LARGE SCALE GENOMIC DNA]</scope>
    <source>
        <strain evidence="11">cv. W05</strain>
        <tissue evidence="10">Hypocotyl of etiolated seedlings</tissue>
    </source>
</reference>
<protein>
    <submittedName>
        <fullName evidence="10">Bidirectional sugar transporter NEC1</fullName>
    </submittedName>
</protein>
<evidence type="ECO:0000256" key="7">
    <source>
        <dbReference type="ARBA" id="ARBA00022989"/>
    </source>
</evidence>
<evidence type="ECO:0000256" key="1">
    <source>
        <dbReference type="ARBA" id="ARBA00004127"/>
    </source>
</evidence>
<proteinExistence type="inferred from homology"/>
<evidence type="ECO:0000313" key="11">
    <source>
        <dbReference type="Proteomes" id="UP000289340"/>
    </source>
</evidence>
<evidence type="ECO:0000256" key="4">
    <source>
        <dbReference type="ARBA" id="ARBA00022597"/>
    </source>
</evidence>
<dbReference type="InterPro" id="IPR004316">
    <property type="entry name" value="SWEET_rpt"/>
</dbReference>
<organism evidence="10 11">
    <name type="scientific">Glycine soja</name>
    <name type="common">Wild soybean</name>
    <dbReference type="NCBI Taxonomy" id="3848"/>
    <lineage>
        <taxon>Eukaryota</taxon>
        <taxon>Viridiplantae</taxon>
        <taxon>Streptophyta</taxon>
        <taxon>Embryophyta</taxon>
        <taxon>Tracheophyta</taxon>
        <taxon>Spermatophyta</taxon>
        <taxon>Magnoliopsida</taxon>
        <taxon>eudicotyledons</taxon>
        <taxon>Gunneridae</taxon>
        <taxon>Pentapetalae</taxon>
        <taxon>rosids</taxon>
        <taxon>fabids</taxon>
        <taxon>Fabales</taxon>
        <taxon>Fabaceae</taxon>
        <taxon>Papilionoideae</taxon>
        <taxon>50 kb inversion clade</taxon>
        <taxon>NPAAA clade</taxon>
        <taxon>indigoferoid/millettioid clade</taxon>
        <taxon>Phaseoleae</taxon>
        <taxon>Glycine</taxon>
        <taxon>Glycine subgen. Soja</taxon>
    </lineage>
</organism>
<feature type="transmembrane region" description="Helical" evidence="9">
    <location>
        <begin position="12"/>
        <end position="35"/>
    </location>
</feature>
<comment type="caution">
    <text evidence="10">The sequence shown here is derived from an EMBL/GenBank/DDBJ whole genome shotgun (WGS) entry which is preliminary data.</text>
</comment>
<dbReference type="AlphaFoldDB" id="A0A445EY03"/>
<feature type="transmembrane region" description="Helical" evidence="9">
    <location>
        <begin position="71"/>
        <end position="94"/>
    </location>
</feature>
<keyword evidence="4 10" id="KW-0762">Sugar transport</keyword>
<keyword evidence="8 9" id="KW-0472">Membrane</keyword>
<evidence type="ECO:0000256" key="2">
    <source>
        <dbReference type="ARBA" id="ARBA00007809"/>
    </source>
</evidence>
<dbReference type="PANTHER" id="PTHR10791">
    <property type="entry name" value="RAG1-ACTIVATING PROTEIN 1"/>
    <property type="match status" value="1"/>
</dbReference>
<keyword evidence="6" id="KW-0677">Repeat</keyword>
<dbReference type="GO" id="GO:0016020">
    <property type="term" value="C:membrane"/>
    <property type="evidence" value="ECO:0007669"/>
    <property type="project" value="InterPro"/>
</dbReference>
<dbReference type="Proteomes" id="UP000289340">
    <property type="component" value="Unassembled WGS sequence"/>
</dbReference>
<dbReference type="EMBL" id="QZWG01001072">
    <property type="protein sequence ID" value="RZB41234.1"/>
    <property type="molecule type" value="Genomic_DNA"/>
</dbReference>
<evidence type="ECO:0000256" key="8">
    <source>
        <dbReference type="ARBA" id="ARBA00023136"/>
    </source>
</evidence>
<gene>
    <name evidence="10" type="ORF">D0Y65_055416</name>
</gene>
<evidence type="ECO:0000256" key="3">
    <source>
        <dbReference type="ARBA" id="ARBA00022448"/>
    </source>
</evidence>
<evidence type="ECO:0000313" key="10">
    <source>
        <dbReference type="EMBL" id="RZB41234.1"/>
    </source>
</evidence>
<accession>A0A445EY03</accession>
<feature type="transmembrane region" description="Helical" evidence="9">
    <location>
        <begin position="106"/>
        <end position="127"/>
    </location>
</feature>
<dbReference type="Pfam" id="PF03083">
    <property type="entry name" value="MtN3_slv"/>
    <property type="match status" value="2"/>
</dbReference>
<evidence type="ECO:0000256" key="5">
    <source>
        <dbReference type="ARBA" id="ARBA00022692"/>
    </source>
</evidence>
<comment type="similarity">
    <text evidence="2">Belongs to the SWEET sugar transporter family.</text>
</comment>
<evidence type="ECO:0000256" key="9">
    <source>
        <dbReference type="SAM" id="Phobius"/>
    </source>
</evidence>
<dbReference type="Gene3D" id="1.20.1280.290">
    <property type="match status" value="1"/>
</dbReference>
<sequence length="181" mass="20473">MVSFSDHELVLIFGLLGNIVSFMVFLAPLSNFYTIYKKKSSEGFQSIPYVVALLSALLLLYYDFIKTKATLIITINCIGCVIEVLYLTMYIIYAPRKQKAINRVHAVGWSCAIFNIAVFVAPLSIMLHSIFNYSLFMPFSLSLFLTLCAIMWFLYGFFDKDDFIMGAANTAMLSDANEVKN</sequence>
<keyword evidence="3" id="KW-0813">Transport</keyword>
<dbReference type="SMR" id="A0A445EY03"/>
<comment type="subcellular location">
    <subcellularLocation>
        <location evidence="1">Endomembrane system</location>
        <topology evidence="1">Multi-pass membrane protein</topology>
    </subcellularLocation>
</comment>